<feature type="signal peptide" evidence="1">
    <location>
        <begin position="1"/>
        <end position="19"/>
    </location>
</feature>
<evidence type="ECO:0000313" key="2">
    <source>
        <dbReference type="EMBL" id="GAJ46066.1"/>
    </source>
</evidence>
<organism evidence="2 3">
    <name type="scientific">Holospora elegans E1</name>
    <dbReference type="NCBI Taxonomy" id="1427503"/>
    <lineage>
        <taxon>Bacteria</taxon>
        <taxon>Pseudomonadati</taxon>
        <taxon>Pseudomonadota</taxon>
        <taxon>Alphaproteobacteria</taxon>
        <taxon>Holosporales</taxon>
        <taxon>Holosporaceae</taxon>
        <taxon>Holospora</taxon>
    </lineage>
</organism>
<reference evidence="2 3" key="1">
    <citation type="journal article" date="2014" name="FEMS Microbiol. Lett.">
        <title>Draft genome sequences of three Holospora species (Holospora obtusa, Holospora undulata, and Holospora elegans), endonuclear symbiotic bacteria of the ciliate Paramecium caudatum.</title>
        <authorList>
            <person name="Dohra H."/>
            <person name="Tanaka K."/>
            <person name="Suzuki T."/>
            <person name="Fujishima M."/>
            <person name="Suzuki H."/>
        </authorList>
    </citation>
    <scope>NUCLEOTIDE SEQUENCE [LARGE SCALE GENOMIC DNA]</scope>
    <source>
        <strain evidence="2 3">E1</strain>
    </source>
</reference>
<evidence type="ECO:0000313" key="3">
    <source>
        <dbReference type="Proteomes" id="UP000024842"/>
    </source>
</evidence>
<feature type="chain" id="PRO_5001513964" evidence="1">
    <location>
        <begin position="20"/>
        <end position="66"/>
    </location>
</feature>
<sequence precursor="true">MNKTLFLLSTLVIGGSAFAEGEGCCAKEGCCTKIIYPTACCAPTQIQYEQHSIPLTTCSSCSSCCN</sequence>
<name>A0A023DXF6_9PROT</name>
<dbReference type="EMBL" id="BAUP01000059">
    <property type="protein sequence ID" value="GAJ46066.1"/>
    <property type="molecule type" value="Genomic_DNA"/>
</dbReference>
<accession>A0A023DXF6</accession>
<dbReference type="RefSeq" id="WP_024161477.1">
    <property type="nucleotide sequence ID" value="NZ_BAUP01000059.1"/>
</dbReference>
<gene>
    <name evidence="2" type="ORF">HE1_00387</name>
</gene>
<dbReference type="AlphaFoldDB" id="A0A023DXF6"/>
<protein>
    <submittedName>
        <fullName evidence="2">Uncharacterized protein</fullName>
    </submittedName>
</protein>
<proteinExistence type="predicted"/>
<dbReference type="Proteomes" id="UP000024842">
    <property type="component" value="Unassembled WGS sequence"/>
</dbReference>
<keyword evidence="3" id="KW-1185">Reference proteome</keyword>
<evidence type="ECO:0000256" key="1">
    <source>
        <dbReference type="SAM" id="SignalP"/>
    </source>
</evidence>
<keyword evidence="1" id="KW-0732">Signal</keyword>
<comment type="caution">
    <text evidence="2">The sequence shown here is derived from an EMBL/GenBank/DDBJ whole genome shotgun (WGS) entry which is preliminary data.</text>
</comment>